<dbReference type="AlphaFoldDB" id="A0A5N0T4E9"/>
<dbReference type="InterPro" id="IPR007922">
    <property type="entry name" value="DciA-like"/>
</dbReference>
<dbReference type="EMBL" id="VYXP01000012">
    <property type="protein sequence ID" value="KAA9129732.1"/>
    <property type="molecule type" value="Genomic_DNA"/>
</dbReference>
<sequence>MPPPAWKEKRLARPVAELMAKPGSGLAGLLQRAEALARVDAVVRDLLPPSLAPHVRVANVRDGKLILCTPVAAIATRLRMEGPGLLEQLRDHGVTGVAALEVLITPDLPGGR</sequence>
<evidence type="ECO:0000313" key="1">
    <source>
        <dbReference type="EMBL" id="KAA9129732.1"/>
    </source>
</evidence>
<organism evidence="1 2">
    <name type="scientific">Marinihelvus fidelis</name>
    <dbReference type="NCBI Taxonomy" id="2613842"/>
    <lineage>
        <taxon>Bacteria</taxon>
        <taxon>Pseudomonadati</taxon>
        <taxon>Pseudomonadota</taxon>
        <taxon>Gammaproteobacteria</taxon>
        <taxon>Chromatiales</taxon>
        <taxon>Wenzhouxiangellaceae</taxon>
        <taxon>Marinihelvus</taxon>
    </lineage>
</organism>
<dbReference type="Proteomes" id="UP000325372">
    <property type="component" value="Unassembled WGS sequence"/>
</dbReference>
<accession>A0A5N0T4E9</accession>
<protein>
    <submittedName>
        <fullName evidence="1">DUF721 domain-containing protein</fullName>
    </submittedName>
</protein>
<evidence type="ECO:0000313" key="2">
    <source>
        <dbReference type="Proteomes" id="UP000325372"/>
    </source>
</evidence>
<proteinExistence type="predicted"/>
<dbReference type="RefSeq" id="WP_150865304.1">
    <property type="nucleotide sequence ID" value="NZ_VYXP01000012.1"/>
</dbReference>
<keyword evidence="2" id="KW-1185">Reference proteome</keyword>
<reference evidence="1 2" key="1">
    <citation type="submission" date="2019-09" db="EMBL/GenBank/DDBJ databases">
        <title>Wenzhouxiangella sp. Genome sequencing and assembly.</title>
        <authorList>
            <person name="Zhang R."/>
        </authorList>
    </citation>
    <scope>NUCLEOTIDE SEQUENCE [LARGE SCALE GENOMIC DNA]</scope>
    <source>
        <strain evidence="1 2">W260</strain>
    </source>
</reference>
<dbReference type="Pfam" id="PF05258">
    <property type="entry name" value="DciA"/>
    <property type="match status" value="1"/>
</dbReference>
<name>A0A5N0T4E9_9GAMM</name>
<gene>
    <name evidence="1" type="ORF">F3N42_14440</name>
</gene>
<comment type="caution">
    <text evidence="1">The sequence shown here is derived from an EMBL/GenBank/DDBJ whole genome shotgun (WGS) entry which is preliminary data.</text>
</comment>